<organism evidence="19 20">
    <name type="scientific">Strongyloides papillosus</name>
    <name type="common">Intestinal threadworm</name>
    <dbReference type="NCBI Taxonomy" id="174720"/>
    <lineage>
        <taxon>Eukaryota</taxon>
        <taxon>Metazoa</taxon>
        <taxon>Ecdysozoa</taxon>
        <taxon>Nematoda</taxon>
        <taxon>Chromadorea</taxon>
        <taxon>Rhabditida</taxon>
        <taxon>Tylenchina</taxon>
        <taxon>Panagrolaimomorpha</taxon>
        <taxon>Strongyloidoidea</taxon>
        <taxon>Strongyloididae</taxon>
        <taxon>Strongyloides</taxon>
    </lineage>
</organism>
<evidence type="ECO:0000256" key="6">
    <source>
        <dbReference type="ARBA" id="ARBA00022750"/>
    </source>
</evidence>
<keyword evidence="15" id="KW-0479">Metal-binding</keyword>
<dbReference type="InterPro" id="IPR043128">
    <property type="entry name" value="Rev_trsase/Diguanyl_cyclase"/>
</dbReference>
<dbReference type="SUPFAM" id="SSF56672">
    <property type="entry name" value="DNA/RNA polymerases"/>
    <property type="match status" value="1"/>
</dbReference>
<keyword evidence="19" id="KW-1185">Reference proteome</keyword>
<dbReference type="InterPro" id="IPR041577">
    <property type="entry name" value="RT_RNaseH_2"/>
</dbReference>
<keyword evidence="2" id="KW-0645">Protease</keyword>
<evidence type="ECO:0000256" key="15">
    <source>
        <dbReference type="PROSITE-ProRule" id="PRU00047"/>
    </source>
</evidence>
<evidence type="ECO:0000256" key="9">
    <source>
        <dbReference type="ARBA" id="ARBA00022842"/>
    </source>
</evidence>
<dbReference type="InterPro" id="IPR050951">
    <property type="entry name" value="Retrovirus_Pol_polyprotein"/>
</dbReference>
<evidence type="ECO:0000256" key="13">
    <source>
        <dbReference type="ARBA" id="ARBA00023125"/>
    </source>
</evidence>
<dbReference type="InterPro" id="IPR000253">
    <property type="entry name" value="FHA_dom"/>
</dbReference>
<dbReference type="Gene3D" id="3.10.10.10">
    <property type="entry name" value="HIV Type 1 Reverse Transcriptase, subunit A, domain 1"/>
    <property type="match status" value="1"/>
</dbReference>
<dbReference type="PROSITE" id="PS00018">
    <property type="entry name" value="EF_HAND_1"/>
    <property type="match status" value="1"/>
</dbReference>
<keyword evidence="8" id="KW-0378">Hydrolase</keyword>
<dbReference type="InterPro" id="IPR036397">
    <property type="entry name" value="RNaseH_sf"/>
</dbReference>
<keyword evidence="7" id="KW-0255">Endonuclease</keyword>
<dbReference type="InterPro" id="IPR001584">
    <property type="entry name" value="Integrase_cat-core"/>
</dbReference>
<dbReference type="GO" id="GO:0004519">
    <property type="term" value="F:endonuclease activity"/>
    <property type="evidence" value="ECO:0007669"/>
    <property type="project" value="UniProtKB-KW"/>
</dbReference>
<name>A0A0N5BMZ0_STREA</name>
<dbReference type="Pfam" id="PF00078">
    <property type="entry name" value="RVT_1"/>
    <property type="match status" value="1"/>
</dbReference>
<evidence type="ECO:0000256" key="7">
    <source>
        <dbReference type="ARBA" id="ARBA00022759"/>
    </source>
</evidence>
<evidence type="ECO:0000256" key="8">
    <source>
        <dbReference type="ARBA" id="ARBA00022801"/>
    </source>
</evidence>
<keyword evidence="4" id="KW-0548">Nucleotidyltransferase</keyword>
<evidence type="ECO:0000256" key="10">
    <source>
        <dbReference type="ARBA" id="ARBA00022884"/>
    </source>
</evidence>
<dbReference type="SMART" id="SM00343">
    <property type="entry name" value="ZnF_C2HC"/>
    <property type="match status" value="1"/>
</dbReference>
<dbReference type="GO" id="GO:0003964">
    <property type="term" value="F:RNA-directed DNA polymerase activity"/>
    <property type="evidence" value="ECO:0007669"/>
    <property type="project" value="UniProtKB-KW"/>
</dbReference>
<dbReference type="GO" id="GO:0003723">
    <property type="term" value="F:RNA binding"/>
    <property type="evidence" value="ECO:0007669"/>
    <property type="project" value="UniProtKB-KW"/>
</dbReference>
<dbReference type="PANTHER" id="PTHR37984:SF5">
    <property type="entry name" value="PROTEIN NYNRIN-LIKE"/>
    <property type="match status" value="1"/>
</dbReference>
<keyword evidence="5" id="KW-0540">Nuclease</keyword>
<proteinExistence type="predicted"/>
<dbReference type="FunFam" id="3.30.70.270:FF:000020">
    <property type="entry name" value="Transposon Tf2-6 polyprotein-like Protein"/>
    <property type="match status" value="1"/>
</dbReference>
<dbReference type="STRING" id="174720.A0A0N5BMZ0"/>
<dbReference type="GO" id="GO:0042575">
    <property type="term" value="C:DNA polymerase complex"/>
    <property type="evidence" value="ECO:0007669"/>
    <property type="project" value="UniProtKB-ARBA"/>
</dbReference>
<dbReference type="Gene3D" id="3.30.420.10">
    <property type="entry name" value="Ribonuclease H-like superfamily/Ribonuclease H"/>
    <property type="match status" value="1"/>
</dbReference>
<evidence type="ECO:0000259" key="17">
    <source>
        <dbReference type="PROSITE" id="PS50158"/>
    </source>
</evidence>
<dbReference type="InterPro" id="IPR021109">
    <property type="entry name" value="Peptidase_aspartic_dom_sf"/>
</dbReference>
<keyword evidence="15" id="KW-0862">Zinc</keyword>
<dbReference type="Gene3D" id="2.40.70.10">
    <property type="entry name" value="Acid Proteases"/>
    <property type="match status" value="2"/>
</dbReference>
<dbReference type="PANTHER" id="PTHR37984">
    <property type="entry name" value="PROTEIN CBG26694"/>
    <property type="match status" value="1"/>
</dbReference>
<dbReference type="InterPro" id="IPR041588">
    <property type="entry name" value="Integrase_H2C2"/>
</dbReference>
<keyword evidence="3" id="KW-0808">Transferase</keyword>
<dbReference type="InterPro" id="IPR001878">
    <property type="entry name" value="Znf_CCHC"/>
</dbReference>
<evidence type="ECO:0000256" key="2">
    <source>
        <dbReference type="ARBA" id="ARBA00022670"/>
    </source>
</evidence>
<dbReference type="InterPro" id="IPR012337">
    <property type="entry name" value="RNaseH-like_sf"/>
</dbReference>
<dbReference type="GO" id="GO:0003677">
    <property type="term" value="F:DNA binding"/>
    <property type="evidence" value="ECO:0007669"/>
    <property type="project" value="UniProtKB-KW"/>
</dbReference>
<keyword evidence="11" id="KW-0229">DNA integration</keyword>
<dbReference type="WBParaSite" id="SPAL_0000727100.1">
    <property type="protein sequence ID" value="SPAL_0000727100.1"/>
    <property type="gene ID" value="SPAL_0000727100"/>
</dbReference>
<dbReference type="InterPro" id="IPR043502">
    <property type="entry name" value="DNA/RNA_pol_sf"/>
</dbReference>
<dbReference type="SUPFAM" id="SSF50630">
    <property type="entry name" value="Acid proteases"/>
    <property type="match status" value="1"/>
</dbReference>
<dbReference type="SUPFAM" id="SSF57756">
    <property type="entry name" value="Retrovirus zinc finger-like domains"/>
    <property type="match status" value="1"/>
</dbReference>
<evidence type="ECO:0000256" key="5">
    <source>
        <dbReference type="ARBA" id="ARBA00022722"/>
    </source>
</evidence>
<reference evidence="20" key="1">
    <citation type="submission" date="2017-02" db="UniProtKB">
        <authorList>
            <consortium name="WormBaseParasite"/>
        </authorList>
    </citation>
    <scope>IDENTIFICATION</scope>
</reference>
<feature type="domain" description="Integrase catalytic" evidence="18">
    <location>
        <begin position="1370"/>
        <end position="1528"/>
    </location>
</feature>
<dbReference type="GO" id="GO:0015074">
    <property type="term" value="P:DNA integration"/>
    <property type="evidence" value="ECO:0007669"/>
    <property type="project" value="UniProtKB-KW"/>
</dbReference>
<dbReference type="PROSITE" id="PS00141">
    <property type="entry name" value="ASP_PROTEASE"/>
    <property type="match status" value="2"/>
</dbReference>
<sequence length="1649" mass="188224">MEVLRRMKRNESFKKNETSLKKKKCHLCGEVDQHKRGSIWHKNKKKNEITKVPLTCLVDTGSTRIITTKSVYRAAIKKNSCNLKPVIFNLADGSVWPLKGVAEISLKFGSVKVNVEVGICRDEDFNFGKNQTRYSVMLGSDVLTAANANLNYGTNEVMFENILVPSFMEIRNLKKKEIRNVFRITSEGKNFRKGNKPPNKTSWGDVQEKAFLNTTKNLKGVCDLRVGIRKNGQCNQLEEIISVGDSENEKFKKHKSNVTWKEEYVMKRRLHNSHTYKDSKGNKGRYLARNHNHLKLEEGGSKALKKREVKKLWINRDSDVEEVPPGLNLDTDKEGYLSEEEVNTVIEKDISGLSVNTFVEEISSSVVVVKKTAKMNAWLCHPLYEDTKDVGEWLDGLKMSSMIDDVEERKCTYLAHLRGNDTIKKIISSYCSDVTNWSDLKTILVKRCGKGISKELSMMKLKTFEFKVNEGIKDQVIEFGKLIDVILPDELSSDLGMDIKKLILQTYLRDHNVLWNRCNDGKHDNMYELAGDLEMTWARKKSSSGNNFHGRKKFIDKKDNVKTEIKGSNGKCFGCGEAGHYKNNCPKSGDKVKKINGPVENAKRVEQLENMIEKLLEKEHFGEFVRRTNDLKNGTLVDGSKLTSRRADCKAEFYLPIGISYGSEDVKFKPVVGLVDTGSTKCIISRSTANLIGISCDFLRPKTYSLANNSSWRVLGEVEVQIKVGKNVVDVQVAVVPDSEVSQSHNKFQMLLGSDLLKACGIVIDFKNMKMYMDDKQLVSFNEVKANFVRLVRNVRRINIDMAQSIVKKFPEVMSREKTDIGECTISARPILFVEGAKFPKITRFNHNYEKQKIIAAQIKEWKNMGVLEEADAQIILNVTVVRKKEAILEEEIDGNVMQSRAVSGWRTCIDGRLANKILQYVSYGTKVLSQRLSQLQGATKFSNFDLRQFYLQVKMADVNLNQFGVQCPISNKVFALRRIPFDKVLMMAEIEICKTLMLDGEMEKIAPERKFGLFSYQDDIVFFTKKELESSHFKMVEIIFQTFKQVNLKINVAKMSLNVDEIQFLNFMVSAKGLAPCLEYVKAIQEVQAPVGKKSLQRFIGMVQYYRIFIDNITKKQLPLLKLLEKNSIWKWGKEEQNSFEMLKMDLINAAQIKLPDVMKRFYLFTDCSKDCEAGVLAQEDEEFGNALRPCAFYSKRLHCSGYTPSVLLELRALCNSLLYFKKLVGNAQVIAKSDHKPLISMLTNGKESSSKFMKYINLINEFGNVEVMFIEGKKNIPADFLSRAFVRKVMVNDSVKDSPPDPNKMKEIFHQYHDCLGHASLARCTPIVLLRHNWIGIKRDLANYIDQCSTCKVAVAKYKERMKVNVIVPSRPLQMLAMDVSGPHKISLSGHKYVLGVVDVFSKYLWLFPLCDIKTSTISKELETRIFIPFSSPIYMRSDCASTMLGGEVKTLMEKYNVIVDPGIVGYKQSNCMIERCFRSLNITMRKSLDNFDLWNEVVWSTMYSYNRLVHGTTLHTPYEIMFGQKPILKSDDRKEVEKIADFKDNEIIRSQTYLLVEQLIEAVRGKRYDEDSYEVTRCGNDDKLNVTDKPLGDLEKKSPLKKLKVGDRVIIRDHTSGKWDVIYSGGNDNAYIVKSLLKNGKNANLV</sequence>
<dbReference type="PROSITE" id="PS50006">
    <property type="entry name" value="FHA_DOMAIN"/>
    <property type="match status" value="1"/>
</dbReference>
<keyword evidence="10" id="KW-0694">RNA-binding</keyword>
<keyword evidence="15" id="KW-0863">Zinc-finger</keyword>
<dbReference type="PROSITE" id="PS50158">
    <property type="entry name" value="ZF_CCHC"/>
    <property type="match status" value="1"/>
</dbReference>
<dbReference type="Gene3D" id="4.10.60.10">
    <property type="entry name" value="Zinc finger, CCHC-type"/>
    <property type="match status" value="1"/>
</dbReference>
<dbReference type="GO" id="GO:0019899">
    <property type="term" value="F:enzyme binding"/>
    <property type="evidence" value="ECO:0007669"/>
    <property type="project" value="UniProtKB-ARBA"/>
</dbReference>
<keyword evidence="12" id="KW-0695">RNA-directed DNA polymerase</keyword>
<dbReference type="PROSITE" id="PS50994">
    <property type="entry name" value="INTEGRASE"/>
    <property type="match status" value="1"/>
</dbReference>
<keyword evidence="14" id="KW-0511">Multifunctional enzyme</keyword>
<dbReference type="Pfam" id="PF17921">
    <property type="entry name" value="Integrase_H2C2"/>
    <property type="match status" value="1"/>
</dbReference>
<dbReference type="InterPro" id="IPR018247">
    <property type="entry name" value="EF_Hand_1_Ca_BS"/>
</dbReference>
<dbReference type="InterPro" id="IPR036875">
    <property type="entry name" value="Znf_CCHC_sf"/>
</dbReference>
<dbReference type="Gene3D" id="3.30.70.270">
    <property type="match status" value="2"/>
</dbReference>
<evidence type="ECO:0000256" key="11">
    <source>
        <dbReference type="ARBA" id="ARBA00022908"/>
    </source>
</evidence>
<keyword evidence="9" id="KW-0460">Magnesium</keyword>
<dbReference type="EC" id="2.7.7.49" evidence="1"/>
<evidence type="ECO:0000259" key="16">
    <source>
        <dbReference type="PROSITE" id="PS50006"/>
    </source>
</evidence>
<feature type="domain" description="CCHC-type" evidence="17">
    <location>
        <begin position="571"/>
        <end position="587"/>
    </location>
</feature>
<keyword evidence="6" id="KW-0064">Aspartyl protease</keyword>
<dbReference type="SUPFAM" id="SSF53098">
    <property type="entry name" value="Ribonuclease H-like"/>
    <property type="match status" value="1"/>
</dbReference>
<dbReference type="GO" id="GO:0006508">
    <property type="term" value="P:proteolysis"/>
    <property type="evidence" value="ECO:0007669"/>
    <property type="project" value="UniProtKB-KW"/>
</dbReference>
<evidence type="ECO:0000313" key="19">
    <source>
        <dbReference type="Proteomes" id="UP000046392"/>
    </source>
</evidence>
<dbReference type="Proteomes" id="UP000046392">
    <property type="component" value="Unplaced"/>
</dbReference>
<evidence type="ECO:0000313" key="20">
    <source>
        <dbReference type="WBParaSite" id="SPAL_0000727100.1"/>
    </source>
</evidence>
<evidence type="ECO:0000256" key="14">
    <source>
        <dbReference type="ARBA" id="ARBA00023268"/>
    </source>
</evidence>
<evidence type="ECO:0000256" key="12">
    <source>
        <dbReference type="ARBA" id="ARBA00022918"/>
    </source>
</evidence>
<dbReference type="Gene3D" id="1.10.340.70">
    <property type="match status" value="1"/>
</dbReference>
<accession>A0A0N5BMZ0</accession>
<evidence type="ECO:0000259" key="18">
    <source>
        <dbReference type="PROSITE" id="PS50994"/>
    </source>
</evidence>
<dbReference type="InterPro" id="IPR001969">
    <property type="entry name" value="Aspartic_peptidase_AS"/>
</dbReference>
<evidence type="ECO:0000256" key="4">
    <source>
        <dbReference type="ARBA" id="ARBA00022695"/>
    </source>
</evidence>
<dbReference type="Pfam" id="PF13650">
    <property type="entry name" value="Asp_protease_2"/>
    <property type="match status" value="1"/>
</dbReference>
<evidence type="ECO:0000256" key="3">
    <source>
        <dbReference type="ARBA" id="ARBA00022679"/>
    </source>
</evidence>
<evidence type="ECO:0000256" key="1">
    <source>
        <dbReference type="ARBA" id="ARBA00012493"/>
    </source>
</evidence>
<protein>
    <recommendedName>
        <fullName evidence="1">RNA-directed DNA polymerase</fullName>
        <ecNumber evidence="1">2.7.7.49</ecNumber>
    </recommendedName>
</protein>
<keyword evidence="13" id="KW-0238">DNA-binding</keyword>
<dbReference type="GO" id="GO:0008270">
    <property type="term" value="F:zinc ion binding"/>
    <property type="evidence" value="ECO:0007669"/>
    <property type="project" value="UniProtKB-KW"/>
</dbReference>
<dbReference type="GO" id="GO:0004190">
    <property type="term" value="F:aspartic-type endopeptidase activity"/>
    <property type="evidence" value="ECO:0007669"/>
    <property type="project" value="UniProtKB-KW"/>
</dbReference>
<feature type="domain" description="FHA" evidence="16">
    <location>
        <begin position="722"/>
        <end position="791"/>
    </location>
</feature>
<dbReference type="InterPro" id="IPR000477">
    <property type="entry name" value="RT_dom"/>
</dbReference>
<dbReference type="Pfam" id="PF17919">
    <property type="entry name" value="RT_RNaseH_2"/>
    <property type="match status" value="1"/>
</dbReference>